<name>A0A9D2XY44_NOTFU</name>
<organism evidence="4 5">
    <name type="scientific">Nothobranchius furzeri</name>
    <name type="common">Turquoise killifish</name>
    <dbReference type="NCBI Taxonomy" id="105023"/>
    <lineage>
        <taxon>Eukaryota</taxon>
        <taxon>Metazoa</taxon>
        <taxon>Chordata</taxon>
        <taxon>Craniata</taxon>
        <taxon>Vertebrata</taxon>
        <taxon>Euteleostomi</taxon>
        <taxon>Actinopterygii</taxon>
        <taxon>Neopterygii</taxon>
        <taxon>Teleostei</taxon>
        <taxon>Neoteleostei</taxon>
        <taxon>Acanthomorphata</taxon>
        <taxon>Ovalentaria</taxon>
        <taxon>Atherinomorphae</taxon>
        <taxon>Cyprinodontiformes</taxon>
        <taxon>Nothobranchiidae</taxon>
        <taxon>Nothobranchius</taxon>
    </lineage>
</organism>
<dbReference type="InterPro" id="IPR016187">
    <property type="entry name" value="CTDL_fold"/>
</dbReference>
<sequence length="256" mass="30333">MNSGVLFALLLCLSCGLWIRAEPLINVGLLDKRPLAHRSSFHQCHHHHHQRKHHHHHHQKHHHHHHHHQKPHHHQPKVHLPHIWKPVIIHHHPGHSRCPAGFTLYGNGCFRNYQPPVWQPQPVRRSCPYGWTQHGARCFLFVNSGKNWDSAEHHCRILGGHLASFHSYSELNFLRHLVYTGAWSFRNTWVGGTDRGHNRVWRWTDGSWYNYNRWYPGEPNNWFGREECMEINFRGSDGSNDEKCYASRPFICARQL</sequence>
<comment type="caution">
    <text evidence="4">The sequence shown here is derived from an EMBL/GenBank/DDBJ whole genome shotgun (WGS) entry which is preliminary data.</text>
</comment>
<evidence type="ECO:0000313" key="4">
    <source>
        <dbReference type="EMBL" id="KAF7210471.1"/>
    </source>
</evidence>
<dbReference type="InterPro" id="IPR050111">
    <property type="entry name" value="C-type_lectin/snaclec_domain"/>
</dbReference>
<accession>A0A9D2XY44</accession>
<dbReference type="Gene3D" id="3.10.100.10">
    <property type="entry name" value="Mannose-Binding Protein A, subunit A"/>
    <property type="match status" value="1"/>
</dbReference>
<dbReference type="PRINTS" id="PR01504">
    <property type="entry name" value="PNCREATITSAP"/>
</dbReference>
<dbReference type="AlphaFoldDB" id="A0A9D2XY44"/>
<proteinExistence type="predicted"/>
<dbReference type="PANTHER" id="PTHR22803">
    <property type="entry name" value="MANNOSE, PHOSPHOLIPASE, LECTIN RECEPTOR RELATED"/>
    <property type="match status" value="1"/>
</dbReference>
<feature type="domain" description="C-type lectin" evidence="3">
    <location>
        <begin position="134"/>
        <end position="253"/>
    </location>
</feature>
<gene>
    <name evidence="4" type="ORF">G4P62_014858</name>
</gene>
<dbReference type="Proteomes" id="UP000822369">
    <property type="component" value="Chromosome 13"/>
</dbReference>
<dbReference type="InterPro" id="IPR001304">
    <property type="entry name" value="C-type_lectin-like"/>
</dbReference>
<protein>
    <submittedName>
        <fullName evidence="4">Galactose-specific lectin nattectin-like</fullName>
    </submittedName>
</protein>
<evidence type="ECO:0000313" key="5">
    <source>
        <dbReference type="Proteomes" id="UP000822369"/>
    </source>
</evidence>
<evidence type="ECO:0000256" key="1">
    <source>
        <dbReference type="SAM" id="MobiDB-lite"/>
    </source>
</evidence>
<dbReference type="EMBL" id="JAAVVJ010000013">
    <property type="protein sequence ID" value="KAF7210471.1"/>
    <property type="molecule type" value="Genomic_DNA"/>
</dbReference>
<dbReference type="Pfam" id="PF00059">
    <property type="entry name" value="Lectin_C"/>
    <property type="match status" value="1"/>
</dbReference>
<dbReference type="SMART" id="SM00034">
    <property type="entry name" value="CLECT"/>
    <property type="match status" value="1"/>
</dbReference>
<dbReference type="InterPro" id="IPR016186">
    <property type="entry name" value="C-type_lectin-like/link_sf"/>
</dbReference>
<evidence type="ECO:0000259" key="3">
    <source>
        <dbReference type="PROSITE" id="PS50041"/>
    </source>
</evidence>
<dbReference type="PROSITE" id="PS50041">
    <property type="entry name" value="C_TYPE_LECTIN_2"/>
    <property type="match status" value="1"/>
</dbReference>
<keyword evidence="2" id="KW-0732">Signal</keyword>
<reference evidence="4" key="1">
    <citation type="submission" date="2020-03" db="EMBL/GenBank/DDBJ databases">
        <title>Intra-Species Differences in Population Size shape Life History and Genome Evolution.</title>
        <authorList>
            <person name="Willemsen D."/>
            <person name="Cui R."/>
            <person name="Valenzano D.R."/>
        </authorList>
    </citation>
    <scope>NUCLEOTIDE SEQUENCE</scope>
    <source>
        <strain evidence="4">GRZ</strain>
        <tissue evidence="4">Whole</tissue>
    </source>
</reference>
<feature type="region of interest" description="Disordered" evidence="1">
    <location>
        <begin position="40"/>
        <end position="76"/>
    </location>
</feature>
<evidence type="ECO:0000256" key="2">
    <source>
        <dbReference type="SAM" id="SignalP"/>
    </source>
</evidence>
<feature type="chain" id="PRO_5039174222" evidence="2">
    <location>
        <begin position="22"/>
        <end position="256"/>
    </location>
</feature>
<feature type="signal peptide" evidence="2">
    <location>
        <begin position="1"/>
        <end position="21"/>
    </location>
</feature>
<dbReference type="SUPFAM" id="SSF56436">
    <property type="entry name" value="C-type lectin-like"/>
    <property type="match status" value="1"/>
</dbReference>